<dbReference type="PROSITE" id="PS50995">
    <property type="entry name" value="HTH_MARR_2"/>
    <property type="match status" value="1"/>
</dbReference>
<sequence length="308" mass="35433">MEPSSEARISAIRHFNRFFTRHIGVLQEGLLHSPFPLTEARVLFEIGHGEQVTASQLVRELGLDAGYLSRILTHFEQQELIKKTRSEKDGRQFLLSLTPQGKEAFLLNDQRSREEVAEMLDDLSEEDQQRLLNSMRTIESLLTRGLKFSEPFVLRAHEPGDMGWITHRHAVLYAQEYGWDEQFEALVARITADFITNYRPGRERCWIAEINGEIVGSVFIVESSEAVAKLRLLLVEPKARGLGLGTRLVEECIRFARRHGYQKIILWTNSILVEARHIYQKTGFKLVAEEAHHSFGRDLVGETWELIL</sequence>
<evidence type="ECO:0000313" key="5">
    <source>
        <dbReference type="Proteomes" id="UP000287171"/>
    </source>
</evidence>
<dbReference type="OrthoDB" id="5419426at2"/>
<dbReference type="SUPFAM" id="SSF55729">
    <property type="entry name" value="Acyl-CoA N-acyltransferases (Nat)"/>
    <property type="match status" value="1"/>
</dbReference>
<feature type="domain" description="N-acetyltransferase" evidence="3">
    <location>
        <begin position="165"/>
        <end position="308"/>
    </location>
</feature>
<organism evidence="4 5">
    <name type="scientific">Dictyobacter alpinus</name>
    <dbReference type="NCBI Taxonomy" id="2014873"/>
    <lineage>
        <taxon>Bacteria</taxon>
        <taxon>Bacillati</taxon>
        <taxon>Chloroflexota</taxon>
        <taxon>Ktedonobacteria</taxon>
        <taxon>Ktedonobacterales</taxon>
        <taxon>Dictyobacteraceae</taxon>
        <taxon>Dictyobacter</taxon>
    </lineage>
</organism>
<dbReference type="GO" id="GO:0008080">
    <property type="term" value="F:N-acetyltransferase activity"/>
    <property type="evidence" value="ECO:0007669"/>
    <property type="project" value="InterPro"/>
</dbReference>
<comment type="caution">
    <text evidence="4">The sequence shown here is derived from an EMBL/GenBank/DDBJ whole genome shotgun (WGS) entry which is preliminary data.</text>
</comment>
<proteinExistence type="predicted"/>
<dbReference type="CDD" id="cd04301">
    <property type="entry name" value="NAT_SF"/>
    <property type="match status" value="1"/>
</dbReference>
<dbReference type="PROSITE" id="PS51186">
    <property type="entry name" value="GNAT"/>
    <property type="match status" value="1"/>
</dbReference>
<accession>A0A402BK65</accession>
<dbReference type="Gene3D" id="3.40.630.30">
    <property type="match status" value="1"/>
</dbReference>
<dbReference type="Pfam" id="PF00583">
    <property type="entry name" value="Acetyltransf_1"/>
    <property type="match status" value="1"/>
</dbReference>
<evidence type="ECO:0000259" key="2">
    <source>
        <dbReference type="PROSITE" id="PS50995"/>
    </source>
</evidence>
<name>A0A402BK65_9CHLR</name>
<dbReference type="GO" id="GO:0003700">
    <property type="term" value="F:DNA-binding transcription factor activity"/>
    <property type="evidence" value="ECO:0007669"/>
    <property type="project" value="InterPro"/>
</dbReference>
<dbReference type="InterPro" id="IPR050769">
    <property type="entry name" value="NAT_camello-type"/>
</dbReference>
<evidence type="ECO:0000256" key="1">
    <source>
        <dbReference type="ARBA" id="ARBA00022679"/>
    </source>
</evidence>
<keyword evidence="1 4" id="KW-0808">Transferase</keyword>
<dbReference type="RefSeq" id="WP_126631657.1">
    <property type="nucleotide sequence ID" value="NZ_BIFT01000002.1"/>
</dbReference>
<gene>
    <name evidence="4" type="ORF">KDA_72040</name>
</gene>
<dbReference type="InterPro" id="IPR036390">
    <property type="entry name" value="WH_DNA-bd_sf"/>
</dbReference>
<reference evidence="5" key="1">
    <citation type="submission" date="2018-12" db="EMBL/GenBank/DDBJ databases">
        <title>Tengunoibacter tsumagoiensis gen. nov., sp. nov., Dictyobacter kobayashii sp. nov., D. alpinus sp. nov., and D. joshuensis sp. nov. and description of Dictyobacteraceae fam. nov. within the order Ktedonobacterales isolated from Tengu-no-mugimeshi.</title>
        <authorList>
            <person name="Wang C.M."/>
            <person name="Zheng Y."/>
            <person name="Sakai Y."/>
            <person name="Toyoda A."/>
            <person name="Minakuchi Y."/>
            <person name="Abe K."/>
            <person name="Yokota A."/>
            <person name="Yabe S."/>
        </authorList>
    </citation>
    <scope>NUCLEOTIDE SEQUENCE [LARGE SCALE GENOMIC DNA]</scope>
    <source>
        <strain evidence="5">Uno16</strain>
    </source>
</reference>
<dbReference type="Gene3D" id="1.10.10.10">
    <property type="entry name" value="Winged helix-like DNA-binding domain superfamily/Winged helix DNA-binding domain"/>
    <property type="match status" value="1"/>
</dbReference>
<dbReference type="EMBL" id="BIFT01000002">
    <property type="protein sequence ID" value="GCE31720.1"/>
    <property type="molecule type" value="Genomic_DNA"/>
</dbReference>
<dbReference type="InterPro" id="IPR016181">
    <property type="entry name" value="Acyl_CoA_acyltransferase"/>
</dbReference>
<dbReference type="PANTHER" id="PTHR13947:SF37">
    <property type="entry name" value="LD18367P"/>
    <property type="match status" value="1"/>
</dbReference>
<feature type="domain" description="HTH marR-type" evidence="2">
    <location>
        <begin position="1"/>
        <end position="140"/>
    </location>
</feature>
<evidence type="ECO:0000313" key="4">
    <source>
        <dbReference type="EMBL" id="GCE31720.1"/>
    </source>
</evidence>
<dbReference type="InterPro" id="IPR036388">
    <property type="entry name" value="WH-like_DNA-bd_sf"/>
</dbReference>
<dbReference type="Pfam" id="PF12802">
    <property type="entry name" value="MarR_2"/>
    <property type="match status" value="1"/>
</dbReference>
<dbReference type="PANTHER" id="PTHR13947">
    <property type="entry name" value="GNAT FAMILY N-ACETYLTRANSFERASE"/>
    <property type="match status" value="1"/>
</dbReference>
<dbReference type="Proteomes" id="UP000287171">
    <property type="component" value="Unassembled WGS sequence"/>
</dbReference>
<dbReference type="SMART" id="SM00347">
    <property type="entry name" value="HTH_MARR"/>
    <property type="match status" value="1"/>
</dbReference>
<dbReference type="InterPro" id="IPR000835">
    <property type="entry name" value="HTH_MarR-typ"/>
</dbReference>
<protein>
    <submittedName>
        <fullName evidence="4">GNAT family N-acetyltransferase</fullName>
    </submittedName>
</protein>
<dbReference type="AlphaFoldDB" id="A0A402BK65"/>
<dbReference type="InterPro" id="IPR000182">
    <property type="entry name" value="GNAT_dom"/>
</dbReference>
<evidence type="ECO:0000259" key="3">
    <source>
        <dbReference type="PROSITE" id="PS51186"/>
    </source>
</evidence>
<dbReference type="PRINTS" id="PR00598">
    <property type="entry name" value="HTHMARR"/>
</dbReference>
<dbReference type="SUPFAM" id="SSF46785">
    <property type="entry name" value="Winged helix' DNA-binding domain"/>
    <property type="match status" value="1"/>
</dbReference>
<keyword evidence="5" id="KW-1185">Reference proteome</keyword>